<dbReference type="AlphaFoldDB" id="A0A128F1N7"/>
<comment type="pathway">
    <text evidence="2">Lipid metabolism; fatty acid biosynthesis.</text>
</comment>
<accession>A0A128F1N7</accession>
<dbReference type="NCBIfam" id="NF005457">
    <property type="entry name" value="PRK07051.1"/>
    <property type="match status" value="1"/>
</dbReference>
<evidence type="ECO:0000313" key="5">
    <source>
        <dbReference type="Proteomes" id="UP000071641"/>
    </source>
</evidence>
<dbReference type="RefSeq" id="WP_046303945.1">
    <property type="nucleotide sequence ID" value="NZ_FIZX01000002.1"/>
</dbReference>
<reference evidence="5" key="1">
    <citation type="submission" date="2016-02" db="EMBL/GenBank/DDBJ databases">
        <authorList>
            <person name="Rodrigo-Torres Lidia"/>
            <person name="Arahal R.David."/>
        </authorList>
    </citation>
    <scope>NUCLEOTIDE SEQUENCE [LARGE SCALE GENOMIC DNA]</scope>
    <source>
        <strain evidence="5">CECT 9029</strain>
    </source>
</reference>
<gene>
    <name evidence="4" type="primary">accB_1</name>
    <name evidence="4" type="ORF">GCE9029_02147</name>
</gene>
<dbReference type="Pfam" id="PF00364">
    <property type="entry name" value="Biotin_lipoyl"/>
    <property type="match status" value="1"/>
</dbReference>
<dbReference type="GO" id="GO:0006633">
    <property type="term" value="P:fatty acid biosynthetic process"/>
    <property type="evidence" value="ECO:0007669"/>
    <property type="project" value="UniProtKB-UniPathway"/>
</dbReference>
<dbReference type="PROSITE" id="PS50968">
    <property type="entry name" value="BIOTINYL_LIPOYL"/>
    <property type="match status" value="1"/>
</dbReference>
<name>A0A128F1N7_9GAMM</name>
<evidence type="ECO:0000256" key="2">
    <source>
        <dbReference type="RuleBase" id="RU364072"/>
    </source>
</evidence>
<dbReference type="PRINTS" id="PR01071">
    <property type="entry name" value="ACOABIOTINCC"/>
</dbReference>
<feature type="domain" description="Lipoyl-binding" evidence="3">
    <location>
        <begin position="3"/>
        <end position="79"/>
    </location>
</feature>
<dbReference type="InterPro" id="IPR000089">
    <property type="entry name" value="Biotin_lipoyl"/>
</dbReference>
<dbReference type="SUPFAM" id="SSF51230">
    <property type="entry name" value="Single hybrid motif"/>
    <property type="match status" value="1"/>
</dbReference>
<dbReference type="STRING" id="1796497.GCE9029_02147"/>
<dbReference type="InterPro" id="IPR011053">
    <property type="entry name" value="Single_hybrid_motif"/>
</dbReference>
<dbReference type="CDD" id="cd06850">
    <property type="entry name" value="biotinyl_domain"/>
    <property type="match status" value="1"/>
</dbReference>
<dbReference type="Gene3D" id="2.40.50.100">
    <property type="match status" value="1"/>
</dbReference>
<keyword evidence="2" id="KW-0276">Fatty acid metabolism</keyword>
<keyword evidence="2" id="KW-0443">Lipid metabolism</keyword>
<keyword evidence="2" id="KW-0444">Lipid biosynthesis</keyword>
<sequence length="79" mass="8685">MSDKEIICPLPGIFYRSASPDQPRYKDPGDAIEPGDVIGLVEVMKSFHEIKAETSGVIDDFLIENESPVNAGQPIVRLK</sequence>
<dbReference type="GO" id="GO:0003989">
    <property type="term" value="F:acetyl-CoA carboxylase activity"/>
    <property type="evidence" value="ECO:0007669"/>
    <property type="project" value="InterPro"/>
</dbReference>
<comment type="function">
    <text evidence="1 2">This protein is a component of the acetyl coenzyme A carboxylase complex; first, biotin carboxylase catalyzes the carboxylation of the carrier protein and then the transcarboxylase transfers the carboxyl group to form malonyl-CoA.</text>
</comment>
<dbReference type="GO" id="GO:0009317">
    <property type="term" value="C:acetyl-CoA carboxylase complex"/>
    <property type="evidence" value="ECO:0007669"/>
    <property type="project" value="InterPro"/>
</dbReference>
<evidence type="ECO:0000259" key="3">
    <source>
        <dbReference type="PROSITE" id="PS50968"/>
    </source>
</evidence>
<evidence type="ECO:0000313" key="4">
    <source>
        <dbReference type="EMBL" id="CZF80697.1"/>
    </source>
</evidence>
<evidence type="ECO:0000256" key="1">
    <source>
        <dbReference type="ARBA" id="ARBA00003761"/>
    </source>
</evidence>
<dbReference type="Proteomes" id="UP000071641">
    <property type="component" value="Unassembled WGS sequence"/>
</dbReference>
<proteinExistence type="predicted"/>
<organism evidence="4 5">
    <name type="scientific">Grimontia celer</name>
    <dbReference type="NCBI Taxonomy" id="1796497"/>
    <lineage>
        <taxon>Bacteria</taxon>
        <taxon>Pseudomonadati</taxon>
        <taxon>Pseudomonadota</taxon>
        <taxon>Gammaproteobacteria</taxon>
        <taxon>Vibrionales</taxon>
        <taxon>Vibrionaceae</taxon>
        <taxon>Grimontia</taxon>
    </lineage>
</organism>
<keyword evidence="5" id="KW-1185">Reference proteome</keyword>
<dbReference type="EMBL" id="FIZX01000002">
    <property type="protein sequence ID" value="CZF80697.1"/>
    <property type="molecule type" value="Genomic_DNA"/>
</dbReference>
<keyword evidence="2" id="KW-0275">Fatty acid biosynthesis</keyword>
<dbReference type="OrthoDB" id="5297413at2"/>
<keyword evidence="2" id="KW-0092">Biotin</keyword>
<protein>
    <recommendedName>
        <fullName evidence="2">Biotin carboxyl carrier protein of acetyl-CoA carboxylase</fullName>
    </recommendedName>
</protein>
<dbReference type="InterPro" id="IPR001249">
    <property type="entry name" value="AcCoA_biotinCC"/>
</dbReference>
<dbReference type="UniPathway" id="UPA00094"/>